<gene>
    <name evidence="9" type="ORF">PZA18_19820</name>
</gene>
<evidence type="ECO:0000313" key="10">
    <source>
        <dbReference type="Proteomes" id="UP001172778"/>
    </source>
</evidence>
<dbReference type="InterPro" id="IPR058625">
    <property type="entry name" value="MdtA-like_BSH"/>
</dbReference>
<dbReference type="PANTHER" id="PTHR30469:SF15">
    <property type="entry name" value="HLYD FAMILY OF SECRETION PROTEINS"/>
    <property type="match status" value="1"/>
</dbReference>
<keyword evidence="10" id="KW-1185">Reference proteome</keyword>
<dbReference type="NCBIfam" id="TIGR01730">
    <property type="entry name" value="RND_mfp"/>
    <property type="match status" value="1"/>
</dbReference>
<dbReference type="Pfam" id="PF25954">
    <property type="entry name" value="Beta-barrel_RND_2"/>
    <property type="match status" value="1"/>
</dbReference>
<dbReference type="Pfam" id="PF25917">
    <property type="entry name" value="BSH_RND"/>
    <property type="match status" value="1"/>
</dbReference>
<keyword evidence="3" id="KW-0813">Transport</keyword>
<dbReference type="PROSITE" id="PS51257">
    <property type="entry name" value="PROKAR_LIPOPROTEIN"/>
    <property type="match status" value="1"/>
</dbReference>
<dbReference type="Pfam" id="PF25876">
    <property type="entry name" value="HH_MFP_RND"/>
    <property type="match status" value="1"/>
</dbReference>
<proteinExistence type="inferred from homology"/>
<feature type="domain" description="Multidrug resistance protein MdtA-like barrel-sandwich hybrid" evidence="6">
    <location>
        <begin position="63"/>
        <end position="195"/>
    </location>
</feature>
<protein>
    <submittedName>
        <fullName evidence="9">Efflux RND transporter periplasmic adaptor subunit</fullName>
    </submittedName>
</protein>
<evidence type="ECO:0000256" key="2">
    <source>
        <dbReference type="ARBA" id="ARBA00009477"/>
    </source>
</evidence>
<dbReference type="RefSeq" id="WP_284102616.1">
    <property type="nucleotide sequence ID" value="NZ_JARRAF010000035.1"/>
</dbReference>
<dbReference type="InterPro" id="IPR058792">
    <property type="entry name" value="Beta-barrel_RND_2"/>
</dbReference>
<feature type="domain" description="Multidrug resistance protein MdtA-like C-terminal permuted SH3" evidence="8">
    <location>
        <begin position="286"/>
        <end position="344"/>
    </location>
</feature>
<feature type="compositionally biased region" description="Polar residues" evidence="4">
    <location>
        <begin position="361"/>
        <end position="377"/>
    </location>
</feature>
<evidence type="ECO:0000259" key="8">
    <source>
        <dbReference type="Pfam" id="PF25967"/>
    </source>
</evidence>
<dbReference type="SUPFAM" id="SSF111369">
    <property type="entry name" value="HlyD-like secretion proteins"/>
    <property type="match status" value="1"/>
</dbReference>
<evidence type="ECO:0000259" key="5">
    <source>
        <dbReference type="Pfam" id="PF25876"/>
    </source>
</evidence>
<reference evidence="9" key="1">
    <citation type="submission" date="2023-03" db="EMBL/GenBank/DDBJ databases">
        <title>Chitinimonas shenzhenensis gen. nov., sp. nov., a novel member of family Burkholderiaceae isolated from activated sludge collected in Shen Zhen, China.</title>
        <authorList>
            <person name="Wang X."/>
        </authorList>
    </citation>
    <scope>NUCLEOTIDE SEQUENCE</scope>
    <source>
        <strain evidence="9">DQS-5</strain>
    </source>
</reference>
<feature type="domain" description="Multidrug resistance protein MdtA-like alpha-helical hairpin" evidence="5">
    <location>
        <begin position="102"/>
        <end position="156"/>
    </location>
</feature>
<name>A0ABT7E5V6_9NEIS</name>
<dbReference type="Pfam" id="PF25967">
    <property type="entry name" value="RND-MFP_C"/>
    <property type="match status" value="1"/>
</dbReference>
<sequence>MRSFPAKPAVAVLAAASLLTACKPDAPYEDVRPVRTEIVKAGEVAMGASYSGEVRARRETRMGFRVNGKIAARLVEVGQSVKAGQPLLRLDPQDASLSQAASEAQVTAAKAEMTQAKMDLDRTRQLFARNFVSQAEVDRRELAFNTADAKYKQAVAQGRVVSNQAGYTTLLADRAGIVTAIDAEVGQVVAAGQTVVKLAEDGEREVAVSVPESRVEELRRASKLTVSLWIDPSKRYEGKLREIAPDTDPVTRTYAAKVTIQNADEAIRLGMTASVQLDSATAKGAVRLPLTAIYDREGKPLVWVVDPRSSTVNLREVKIVGVRDNQMTVIGGLQEGEQVVTAGVHMLHPGQKVRLAESQRSESQPAPATTQASGGKS</sequence>
<comment type="subcellular location">
    <subcellularLocation>
        <location evidence="1">Cell envelope</location>
    </subcellularLocation>
</comment>
<evidence type="ECO:0000313" key="9">
    <source>
        <dbReference type="EMBL" id="MDK2126297.1"/>
    </source>
</evidence>
<dbReference type="Gene3D" id="1.10.287.470">
    <property type="entry name" value="Helix hairpin bin"/>
    <property type="match status" value="1"/>
</dbReference>
<dbReference type="Gene3D" id="2.40.420.20">
    <property type="match status" value="1"/>
</dbReference>
<dbReference type="PANTHER" id="PTHR30469">
    <property type="entry name" value="MULTIDRUG RESISTANCE PROTEIN MDTA"/>
    <property type="match status" value="1"/>
</dbReference>
<organism evidence="9 10">
    <name type="scientific">Parachitinimonas caeni</name>
    <dbReference type="NCBI Taxonomy" id="3031301"/>
    <lineage>
        <taxon>Bacteria</taxon>
        <taxon>Pseudomonadati</taxon>
        <taxon>Pseudomonadota</taxon>
        <taxon>Betaproteobacteria</taxon>
        <taxon>Neisseriales</taxon>
        <taxon>Chitinibacteraceae</taxon>
        <taxon>Parachitinimonas</taxon>
    </lineage>
</organism>
<comment type="similarity">
    <text evidence="2">Belongs to the membrane fusion protein (MFP) (TC 8.A.1) family.</text>
</comment>
<comment type="caution">
    <text evidence="9">The sequence shown here is derived from an EMBL/GenBank/DDBJ whole genome shotgun (WGS) entry which is preliminary data.</text>
</comment>
<evidence type="ECO:0000256" key="3">
    <source>
        <dbReference type="ARBA" id="ARBA00022448"/>
    </source>
</evidence>
<dbReference type="InterPro" id="IPR058624">
    <property type="entry name" value="MdtA-like_HH"/>
</dbReference>
<accession>A0ABT7E5V6</accession>
<dbReference type="Gene3D" id="2.40.30.170">
    <property type="match status" value="1"/>
</dbReference>
<evidence type="ECO:0000256" key="1">
    <source>
        <dbReference type="ARBA" id="ARBA00004196"/>
    </source>
</evidence>
<dbReference type="EMBL" id="JARRAF010000035">
    <property type="protein sequence ID" value="MDK2126297.1"/>
    <property type="molecule type" value="Genomic_DNA"/>
</dbReference>
<evidence type="ECO:0000256" key="4">
    <source>
        <dbReference type="SAM" id="MobiDB-lite"/>
    </source>
</evidence>
<feature type="region of interest" description="Disordered" evidence="4">
    <location>
        <begin position="353"/>
        <end position="377"/>
    </location>
</feature>
<evidence type="ECO:0000259" key="6">
    <source>
        <dbReference type="Pfam" id="PF25917"/>
    </source>
</evidence>
<dbReference type="InterPro" id="IPR058627">
    <property type="entry name" value="MdtA-like_C"/>
</dbReference>
<dbReference type="Proteomes" id="UP001172778">
    <property type="component" value="Unassembled WGS sequence"/>
</dbReference>
<feature type="domain" description="CusB-like beta-barrel" evidence="7">
    <location>
        <begin position="206"/>
        <end position="280"/>
    </location>
</feature>
<dbReference type="Gene3D" id="2.40.50.100">
    <property type="match status" value="1"/>
</dbReference>
<dbReference type="InterPro" id="IPR006143">
    <property type="entry name" value="RND_pump_MFP"/>
</dbReference>
<evidence type="ECO:0000259" key="7">
    <source>
        <dbReference type="Pfam" id="PF25954"/>
    </source>
</evidence>